<organism evidence="9 10">
    <name type="scientific">Cytospora schulzeri</name>
    <dbReference type="NCBI Taxonomy" id="448051"/>
    <lineage>
        <taxon>Eukaryota</taxon>
        <taxon>Fungi</taxon>
        <taxon>Dikarya</taxon>
        <taxon>Ascomycota</taxon>
        <taxon>Pezizomycotina</taxon>
        <taxon>Sordariomycetes</taxon>
        <taxon>Sordariomycetidae</taxon>
        <taxon>Diaporthales</taxon>
        <taxon>Cytosporaceae</taxon>
        <taxon>Cytospora</taxon>
    </lineage>
</organism>
<protein>
    <recommendedName>
        <fullName evidence="6">Peptide hydrolase</fullName>
        <ecNumber evidence="6">3.4.-.-</ecNumber>
    </recommendedName>
</protein>
<name>A0A423WW66_9PEZI</name>
<feature type="compositionally biased region" description="Polar residues" evidence="7">
    <location>
        <begin position="41"/>
        <end position="51"/>
    </location>
</feature>
<dbReference type="PANTHER" id="PTHR12283:SF6">
    <property type="entry name" value="GLUTAMINYL-PEPTIDE CYCLOTRANSFERASE-RELATED"/>
    <property type="match status" value="1"/>
</dbReference>
<evidence type="ECO:0000313" key="10">
    <source>
        <dbReference type="Proteomes" id="UP000283895"/>
    </source>
</evidence>
<keyword evidence="10" id="KW-1185">Reference proteome</keyword>
<dbReference type="Gene3D" id="3.30.870.10">
    <property type="entry name" value="Endonuclease Chain A"/>
    <property type="match status" value="2"/>
</dbReference>
<dbReference type="Pfam" id="PF06087">
    <property type="entry name" value="Tyr-DNA_phospho"/>
    <property type="match status" value="1"/>
</dbReference>
<evidence type="ECO:0000313" key="9">
    <source>
        <dbReference type="EMBL" id="ROW07728.1"/>
    </source>
</evidence>
<feature type="active site" description="Nucleophile" evidence="3">
    <location>
        <position position="212"/>
    </location>
</feature>
<dbReference type="AlphaFoldDB" id="A0A423WW66"/>
<dbReference type="GO" id="GO:0008233">
    <property type="term" value="F:peptidase activity"/>
    <property type="evidence" value="ECO:0007669"/>
    <property type="project" value="UniProtKB-KW"/>
</dbReference>
<dbReference type="Proteomes" id="UP000283895">
    <property type="component" value="Unassembled WGS sequence"/>
</dbReference>
<dbReference type="GO" id="GO:0016603">
    <property type="term" value="F:glutaminyl-peptide cyclotransferase activity"/>
    <property type="evidence" value="ECO:0007669"/>
    <property type="project" value="InterPro"/>
</dbReference>
<dbReference type="InterPro" id="IPR001736">
    <property type="entry name" value="PLipase_D/transphosphatidylase"/>
</dbReference>
<evidence type="ECO:0000259" key="8">
    <source>
        <dbReference type="PROSITE" id="PS50035"/>
    </source>
</evidence>
<dbReference type="EC" id="3.4.-.-" evidence="6"/>
<keyword evidence="2" id="KW-0012">Acyltransferase</keyword>
<dbReference type="GO" id="GO:0008270">
    <property type="term" value="F:zinc ion binding"/>
    <property type="evidence" value="ECO:0007669"/>
    <property type="project" value="TreeGrafter"/>
</dbReference>
<evidence type="ECO:0000256" key="4">
    <source>
        <dbReference type="PIRSR" id="PIRSR610347-2"/>
    </source>
</evidence>
<feature type="binding site" evidence="4">
    <location>
        <position position="214"/>
    </location>
    <ligand>
        <name>substrate</name>
    </ligand>
</feature>
<keyword evidence="6" id="KW-0378">Hydrolase</keyword>
<gene>
    <name evidence="9" type="ORF">VMCG_03613</name>
</gene>
<dbReference type="InterPro" id="IPR003903">
    <property type="entry name" value="UIM_dom"/>
</dbReference>
<proteinExistence type="inferred from homology"/>
<dbReference type="GO" id="GO:0005634">
    <property type="term" value="C:nucleus"/>
    <property type="evidence" value="ECO:0007669"/>
    <property type="project" value="InterPro"/>
</dbReference>
<dbReference type="InterPro" id="IPR040234">
    <property type="entry name" value="QC/QCL"/>
</dbReference>
<comment type="caution">
    <text evidence="9">The sequence shown here is derived from an EMBL/GenBank/DDBJ whole genome shotgun (WGS) entry which is preliminary data.</text>
</comment>
<feature type="compositionally biased region" description="Polar residues" evidence="7">
    <location>
        <begin position="70"/>
        <end position="84"/>
    </location>
</feature>
<dbReference type="InterPro" id="IPR037457">
    <property type="entry name" value="M28_QC"/>
</dbReference>
<dbReference type="Gene3D" id="3.40.630.10">
    <property type="entry name" value="Zn peptidases"/>
    <property type="match status" value="1"/>
</dbReference>
<comment type="similarity">
    <text evidence="6">Belongs to the peptidase M28 family.</text>
</comment>
<feature type="domain" description="PLD phosphodiesterase" evidence="8">
    <location>
        <begin position="431"/>
        <end position="466"/>
    </location>
</feature>
<dbReference type="SUPFAM" id="SSF56024">
    <property type="entry name" value="Phospholipase D/nuclease"/>
    <property type="match status" value="2"/>
</dbReference>
<dbReference type="EMBL" id="LKEA01000007">
    <property type="protein sequence ID" value="ROW07728.1"/>
    <property type="molecule type" value="Genomic_DNA"/>
</dbReference>
<feature type="region of interest" description="Disordered" evidence="7">
    <location>
        <begin position="34"/>
        <end position="91"/>
    </location>
</feature>
<dbReference type="GO" id="GO:0008081">
    <property type="term" value="F:phosphoric diester hydrolase activity"/>
    <property type="evidence" value="ECO:0007669"/>
    <property type="project" value="InterPro"/>
</dbReference>
<dbReference type="PROSITE" id="PS50035">
    <property type="entry name" value="PLD"/>
    <property type="match status" value="1"/>
</dbReference>
<dbReference type="Pfam" id="PF04389">
    <property type="entry name" value="Peptidase_M28"/>
    <property type="match status" value="1"/>
</dbReference>
<keyword evidence="1" id="KW-0808">Transferase</keyword>
<dbReference type="OrthoDB" id="3907302at2759"/>
<evidence type="ECO:0000256" key="7">
    <source>
        <dbReference type="SAM" id="MobiDB-lite"/>
    </source>
</evidence>
<dbReference type="GO" id="GO:0006508">
    <property type="term" value="P:proteolysis"/>
    <property type="evidence" value="ECO:0007669"/>
    <property type="project" value="UniProtKB-KW"/>
</dbReference>
<reference evidence="9 10" key="1">
    <citation type="submission" date="2015-09" db="EMBL/GenBank/DDBJ databases">
        <title>Host preference determinants of Valsa canker pathogens revealed by comparative genomics.</title>
        <authorList>
            <person name="Yin Z."/>
            <person name="Huang L."/>
        </authorList>
    </citation>
    <scope>NUCLEOTIDE SEQUENCE [LARGE SCALE GENOMIC DNA]</scope>
    <source>
        <strain evidence="9 10">03-1</strain>
    </source>
</reference>
<feature type="site" description="Interaction with DNA" evidence="5">
    <location>
        <position position="463"/>
    </location>
</feature>
<dbReference type="GO" id="GO:0006281">
    <property type="term" value="P:DNA repair"/>
    <property type="evidence" value="ECO:0007669"/>
    <property type="project" value="InterPro"/>
</dbReference>
<evidence type="ECO:0000256" key="6">
    <source>
        <dbReference type="RuleBase" id="RU361240"/>
    </source>
</evidence>
<dbReference type="PANTHER" id="PTHR12283">
    <property type="entry name" value="GLUTAMINYL-PEPTIDE CYCLOTRANSFERASE"/>
    <property type="match status" value="1"/>
</dbReference>
<keyword evidence="6" id="KW-0479">Metal-binding</keyword>
<evidence type="ECO:0000256" key="1">
    <source>
        <dbReference type="ARBA" id="ARBA00022679"/>
    </source>
</evidence>
<dbReference type="PROSITE" id="PS50330">
    <property type="entry name" value="UIM"/>
    <property type="match status" value="1"/>
</dbReference>
<dbReference type="CDD" id="cd03880">
    <property type="entry name" value="M28_QC_like"/>
    <property type="match status" value="1"/>
</dbReference>
<feature type="region of interest" description="Disordered" evidence="7">
    <location>
        <begin position="1"/>
        <end position="20"/>
    </location>
</feature>
<dbReference type="InterPro" id="IPR007484">
    <property type="entry name" value="Peptidase_M28"/>
</dbReference>
<dbReference type="InterPro" id="IPR010347">
    <property type="entry name" value="Tdp1"/>
</dbReference>
<evidence type="ECO:0000256" key="2">
    <source>
        <dbReference type="ARBA" id="ARBA00023315"/>
    </source>
</evidence>
<accession>A0A423WW66</accession>
<sequence length="941" mass="105707">MDEGLERALAASGAAQTELLEEERQIQEAIRLSMMEHEQRPSPSRELSTTVKRAADEELARDSVKRSRPSGAQTDPARSNQLGNSMAFPNGALRITRTPGRRNAKNCVNFADIIHKEYLVSACIFSFFIADEELFQHLPMSRSSHSIPIYIGRDPNMDPVVSEVCRRTGVAMREKITKSQLQGIAPALEQYHRKAYGNNHHAFYAWSSGSSHSKTLVLVYPTFLRIVITSCNMMDIDTELGDNHWYIHDLPKRASRRQVPHSGFEVDFLAHLQALGTPAEFIDSVKGMYDYLTIKVHLLTSVPGIFSGAKAEQSGLLRLRRIIKDLDLNLAQKKRQRKLQFEVCTASLGNLSAKWLDGFYDCAIGRKYIEIPDDPEVPRELKLFYPTVGDVRAADEQAQQGASNIGCHTRPWPQAPEAVKNLFHHYHSKDSGKLFHQKLILAYDPIEPTASPYYVYVGSANLSSSAWGALEKDKKENEATCDLKLVKTSNFECGVVIPGHLIEGLLEPGTKTWQDGIVPFVQTASKYDLSKDRPWNDPRWVKDFQEETVEAQGACETHHLSVLLLHPALVTLLFLVSNLLTPAVAYTRLSDDSLHRIPAAGADLDIHNAAGLLAPILIPRVPDTPGSDKVQQHFVEFFTKHLPSWTIEWHNSTSKTPATGDKLVRFRNLIFRRDPPWAGVGDVSRLTLAAHYDSLYRPEGFIGATDSAVPCALLMHVARSVDEALTKKWAAMEAAGDTDGLDEEKGVQILMLDGEEAWVQWTGTDSTYGSRALAETWNNEVHPAMSVYKHPLDSISLFALLDLLGASDPHVPSYFPTTHWAYQNLARIEDRMRQLGLLESNPRGHFLPEANKEHRQFRPGFVQDDHVPFMQRGVSILHIIPTPFPWVWHRMEDDGEHLDGPTMQDWARLMTAFVAEWMDVEGFVPSLNTEAVFDRSDKTEL</sequence>
<dbReference type="SUPFAM" id="SSF53187">
    <property type="entry name" value="Zn-dependent exopeptidases"/>
    <property type="match status" value="1"/>
</dbReference>
<keyword evidence="6" id="KW-0645">Protease</keyword>
<evidence type="ECO:0000256" key="3">
    <source>
        <dbReference type="PIRSR" id="PIRSR610347-1"/>
    </source>
</evidence>
<keyword evidence="6" id="KW-0862">Zinc</keyword>
<feature type="compositionally biased region" description="Basic and acidic residues" evidence="7">
    <location>
        <begin position="53"/>
        <end position="65"/>
    </location>
</feature>
<evidence type="ECO:0000256" key="5">
    <source>
        <dbReference type="PIRSR" id="PIRSR610347-3"/>
    </source>
</evidence>